<gene>
    <name evidence="1" type="ORF">AS030_20905</name>
</gene>
<protein>
    <submittedName>
        <fullName evidence="1">Molecular chaperone</fullName>
    </submittedName>
</protein>
<sequence>MIEVFVTVNFLDRNYQTNVIVNKEMTWKKIKKIAEQQVKKQWDI</sequence>
<dbReference type="InterPro" id="IPR049728">
    <property type="entry name" value="BA3454-like"/>
</dbReference>
<dbReference type="OrthoDB" id="2721802at2"/>
<dbReference type="AlphaFoldDB" id="A0A0V8J096"/>
<accession>A0A0V8J096</accession>
<proteinExistence type="predicted"/>
<evidence type="ECO:0000313" key="2">
    <source>
        <dbReference type="Proteomes" id="UP000054099"/>
    </source>
</evidence>
<name>A0A0V8J096_9BACL</name>
<evidence type="ECO:0000313" key="1">
    <source>
        <dbReference type="EMBL" id="KSU80393.1"/>
    </source>
</evidence>
<organism evidence="1 2">
    <name type="scientific">Fictibacillus enclensis</name>
    <dbReference type="NCBI Taxonomy" id="1017270"/>
    <lineage>
        <taxon>Bacteria</taxon>
        <taxon>Bacillati</taxon>
        <taxon>Bacillota</taxon>
        <taxon>Bacilli</taxon>
        <taxon>Bacillales</taxon>
        <taxon>Fictibacillaceae</taxon>
        <taxon>Fictibacillus</taxon>
    </lineage>
</organism>
<comment type="caution">
    <text evidence="1">The sequence shown here is derived from an EMBL/GenBank/DDBJ whole genome shotgun (WGS) entry which is preliminary data.</text>
</comment>
<keyword evidence="2" id="KW-1185">Reference proteome</keyword>
<dbReference type="Proteomes" id="UP000054099">
    <property type="component" value="Unassembled WGS sequence"/>
</dbReference>
<reference evidence="1 2" key="1">
    <citation type="journal article" date="2014" name="Antonie Van Leeuwenhoek">
        <title>Fictibacillus enclensis sp. nov., isolated from marine sediment.</title>
        <authorList>
            <person name="Dastager S.G."/>
            <person name="Mawlankar R."/>
            <person name="Srinivasan K."/>
            <person name="Tang S.K."/>
            <person name="Lee J.C."/>
            <person name="Ramana V.V."/>
            <person name="Shouche Y.S."/>
        </authorList>
    </citation>
    <scope>NUCLEOTIDE SEQUENCE [LARGE SCALE GENOMIC DNA]</scope>
    <source>
        <strain evidence="1 2">NIO-1003</strain>
    </source>
</reference>
<dbReference type="RefSeq" id="WP_061975368.1">
    <property type="nucleotide sequence ID" value="NZ_FMAV01000005.1"/>
</dbReference>
<dbReference type="EMBL" id="LNQN01000007">
    <property type="protein sequence ID" value="KSU80393.1"/>
    <property type="molecule type" value="Genomic_DNA"/>
</dbReference>
<dbReference type="NCBIfam" id="NF033491">
    <property type="entry name" value="BA3454_fam"/>
    <property type="match status" value="1"/>
</dbReference>